<dbReference type="EMBL" id="JABFRW010000062">
    <property type="protein sequence ID" value="NOT33664.1"/>
    <property type="molecule type" value="Genomic_DNA"/>
</dbReference>
<dbReference type="SUPFAM" id="SSF56112">
    <property type="entry name" value="Protein kinase-like (PK-like)"/>
    <property type="match status" value="2"/>
</dbReference>
<protein>
    <submittedName>
        <fullName evidence="2">Phosphotransferase</fullName>
    </submittedName>
</protein>
<accession>A0A849SM38</accession>
<dbReference type="InterPro" id="IPR002575">
    <property type="entry name" value="Aminoglycoside_PTrfase"/>
</dbReference>
<keyword evidence="2" id="KW-0808">Transferase</keyword>
<dbReference type="PANTHER" id="PTHR21310:SF57">
    <property type="entry name" value="BLR2944 PROTEIN"/>
    <property type="match status" value="1"/>
</dbReference>
<dbReference type="Pfam" id="PF01636">
    <property type="entry name" value="APH"/>
    <property type="match status" value="2"/>
</dbReference>
<dbReference type="AlphaFoldDB" id="A0A849SM38"/>
<comment type="caution">
    <text evidence="2">The sequence shown here is derived from an EMBL/GenBank/DDBJ whole genome shotgun (WGS) entry which is preliminary data.</text>
</comment>
<dbReference type="Gene3D" id="3.90.1200.10">
    <property type="match status" value="2"/>
</dbReference>
<evidence type="ECO:0000313" key="3">
    <source>
        <dbReference type="Proteomes" id="UP000580839"/>
    </source>
</evidence>
<dbReference type="Proteomes" id="UP000580839">
    <property type="component" value="Unassembled WGS sequence"/>
</dbReference>
<organism evidence="2 3">
    <name type="scientific">Eiseniibacteriota bacterium</name>
    <dbReference type="NCBI Taxonomy" id="2212470"/>
    <lineage>
        <taxon>Bacteria</taxon>
        <taxon>Candidatus Eiseniibacteriota</taxon>
    </lineage>
</organism>
<feature type="domain" description="Aminoglycoside phosphotransferase" evidence="1">
    <location>
        <begin position="218"/>
        <end position="389"/>
    </location>
</feature>
<evidence type="ECO:0000313" key="2">
    <source>
        <dbReference type="EMBL" id="NOT33664.1"/>
    </source>
</evidence>
<name>A0A849SM38_UNCEI</name>
<dbReference type="PANTHER" id="PTHR21310">
    <property type="entry name" value="AMINOGLYCOSIDE PHOSPHOTRANSFERASE-RELATED-RELATED"/>
    <property type="match status" value="1"/>
</dbReference>
<dbReference type="GO" id="GO:0016740">
    <property type="term" value="F:transferase activity"/>
    <property type="evidence" value="ECO:0007669"/>
    <property type="project" value="UniProtKB-KW"/>
</dbReference>
<proteinExistence type="predicted"/>
<dbReference type="InterPro" id="IPR011009">
    <property type="entry name" value="Kinase-like_dom_sf"/>
</dbReference>
<reference evidence="2 3" key="1">
    <citation type="submission" date="2020-04" db="EMBL/GenBank/DDBJ databases">
        <title>Metagenomic profiling of ammonia- and methane-oxidizing microorganisms in a Dutch drinking water treatment plant.</title>
        <authorList>
            <person name="Poghosyan L."/>
            <person name="Leucker S."/>
        </authorList>
    </citation>
    <scope>NUCLEOTIDE SEQUENCE [LARGE SCALE GENOMIC DNA]</scope>
    <source>
        <strain evidence="2">S-RSF-IL-03</strain>
    </source>
</reference>
<feature type="domain" description="Aminoglycoside phosphotransferase" evidence="1">
    <location>
        <begin position="602"/>
        <end position="764"/>
    </location>
</feature>
<evidence type="ECO:0000259" key="1">
    <source>
        <dbReference type="Pfam" id="PF01636"/>
    </source>
</evidence>
<sequence>MTVRSVAATGRSPIGSAAALLDRAAVRATLAHALGPHGLEVTATRVDYLRGKLHTSALLGLTVEWRAGSEAGHLQASMYVADPARVAEAHAKACALHLERPVIGPAIACAPWRDGAGVETDARVLLVAFPNDRAVRGLSAVAVPRRLKNRIQAGVTLGLGEGARVRERRSRVELIRWKPARRAVLLATLGWRDDGTGARGEHRAYLRAYPAVGFRTTLARWQRAAGFDLSVPSVEGVDAERHWFATRALPGTPLAQRLECDAIPSPAKLERHPLLDESAGLALAPLYQSEPLVRADSAASDRHDLRAAVKALEALAAWWPERVELVRDLSASLMRFAGELRPIAVHPRHGDLTADQILMHAEGYSLLDWDELGDGDPHADIANLAVDVALRTGRALELDSAERIARAAIGACYDAGRLEFHLALAYGRRVLRGLQVGDPEWREGAGACLAGLGARLAANPAVVTRAGSSRAPVASPLSRSLEILIDSRRRSELLGHRARDRRLAAVWPHRDGAIARFEPVAESGRIAFWLKLDPHASVIPAGIDLELPSFTSRLAESGSRVLSHRLGRRATLAFEERPDRVLALRPTARIESLTERLSNTHDLLLTAGFQVPRVFEREGPDGLWLERIEGKSPTVRAPAELWHALGEALAGIHACAPLGLPARGPAEAMLAAERQIRLAALADPELGAALWRGLDSARQQLSELEDSAAPRASSVSLIHGDLHLGQIVTAGGRPYVLDWEQAHRGEPAEDLGNFAAELEWWLPGEAHALLTVVVEAYRAAGGHAAPSRTLWWQRLSRLRLLALHSWRDGERERARRHILKLAQPHGEIL</sequence>
<gene>
    <name evidence="2" type="ORF">HOP12_05770</name>
</gene>
<dbReference type="InterPro" id="IPR051678">
    <property type="entry name" value="AGP_Transferase"/>
</dbReference>